<dbReference type="InterPro" id="IPR016039">
    <property type="entry name" value="Thiolase-like"/>
</dbReference>
<evidence type="ECO:0000256" key="1">
    <source>
        <dbReference type="ARBA" id="ARBA00022490"/>
    </source>
</evidence>
<dbReference type="EMBL" id="MIFZ01000245">
    <property type="protein sequence ID" value="OSY51210.1"/>
    <property type="molecule type" value="Genomic_DNA"/>
</dbReference>
<feature type="domain" description="Beta-ketoacyl-[acyl-carrier-protein] synthase III N-terminal" evidence="5">
    <location>
        <begin position="110"/>
        <end position="186"/>
    </location>
</feature>
<gene>
    <name evidence="7" type="primary">fabH_3</name>
    <name evidence="7" type="ORF">BG846_03192</name>
    <name evidence="6" type="ORF">K701_26445</name>
</gene>
<dbReference type="GO" id="GO:0044550">
    <property type="term" value="P:secondary metabolite biosynthetic process"/>
    <property type="evidence" value="ECO:0007669"/>
    <property type="project" value="TreeGrafter"/>
</dbReference>
<protein>
    <submittedName>
        <fullName evidence="7">3-oxoacyl-[acyl-carrier-protein] synthase 3</fullName>
        <ecNumber evidence="7">2.3.1.180</ecNumber>
    </submittedName>
</protein>
<evidence type="ECO:0000259" key="4">
    <source>
        <dbReference type="Pfam" id="PF08541"/>
    </source>
</evidence>
<evidence type="ECO:0000313" key="7">
    <source>
        <dbReference type="EMBL" id="OSY51210.1"/>
    </source>
</evidence>
<dbReference type="PANTHER" id="PTHR34069">
    <property type="entry name" value="3-OXOACYL-[ACYL-CARRIER-PROTEIN] SYNTHASE 3"/>
    <property type="match status" value="1"/>
</dbReference>
<name>A0A1Y2NV46_STRFR</name>
<evidence type="ECO:0000259" key="5">
    <source>
        <dbReference type="Pfam" id="PF08545"/>
    </source>
</evidence>
<dbReference type="InterPro" id="IPR013747">
    <property type="entry name" value="ACP_syn_III_C"/>
</dbReference>
<feature type="domain" description="Beta-ketoacyl-[acyl-carrier-protein] synthase III C-terminal" evidence="4">
    <location>
        <begin position="250"/>
        <end position="339"/>
    </location>
</feature>
<sequence length="340" mass="35697">MAVVNFGIAAMASCVGEPYDVAGESQRLGINPHVVATMGFRTLHKAPAGVTTTDLGVAAAEAALAKAGLDTSDVDFLVTASGNLPEYLHWDVSTAIARDLGLRGVPTLSLTQACLSAVLAFEAVAGLFLTRGELRTVLLVSAERVSDAHVNRLGNGTTADSDGAVAAVLRRDHQSLRWLASEQLTDPTYADFFRLEYGGNAAPVAPPGRSNRDIDHGYSIFTFFQGDAERFSAYATMTDARIAEAVDGACKRAAVRRADLSRVILLHANQVAMCNAAAALGVPLGRTNAELAAALGHFGGMDPLVSLDIMMERGELVPGDLVALAGMSSGLHWFCTLLEV</sequence>
<dbReference type="EC" id="2.3.1.180" evidence="7"/>
<dbReference type="Pfam" id="PF08545">
    <property type="entry name" value="ACP_syn_III"/>
    <property type="match status" value="1"/>
</dbReference>
<dbReference type="GO" id="GO:0033818">
    <property type="term" value="F:beta-ketoacyl-acyl-carrier-protein synthase III activity"/>
    <property type="evidence" value="ECO:0007669"/>
    <property type="project" value="UniProtKB-EC"/>
</dbReference>
<keyword evidence="2 7" id="KW-0808">Transferase</keyword>
<keyword evidence="1" id="KW-0963">Cytoplasm</keyword>
<reference evidence="7 8" key="2">
    <citation type="submission" date="2016-09" db="EMBL/GenBank/DDBJ databases">
        <title>Streptomyces fradiae DSM40063, a candidate organism with high potential of specific P450 cytochromes.</title>
        <authorList>
            <person name="Grumaz C."/>
            <person name="Vainshtein Y."/>
            <person name="Kirstahler P."/>
            <person name="Sohn K."/>
        </authorList>
    </citation>
    <scope>NUCLEOTIDE SEQUENCE [LARGE SCALE GENOMIC DNA]</scope>
    <source>
        <strain evidence="7 8">DSM 40063</strain>
    </source>
</reference>
<comment type="caution">
    <text evidence="7">The sequence shown here is derived from an EMBL/GenBank/DDBJ whole genome shotgun (WGS) entry which is preliminary data.</text>
</comment>
<dbReference type="Pfam" id="PF08541">
    <property type="entry name" value="ACP_syn_III_C"/>
    <property type="match status" value="1"/>
</dbReference>
<evidence type="ECO:0000313" key="6">
    <source>
        <dbReference type="EMBL" id="KAF0646840.1"/>
    </source>
</evidence>
<evidence type="ECO:0000313" key="9">
    <source>
        <dbReference type="Proteomes" id="UP000731519"/>
    </source>
</evidence>
<dbReference type="RefSeq" id="WP_031127989.1">
    <property type="nucleotide sequence ID" value="NZ_ASYR01000045.1"/>
</dbReference>
<keyword evidence="9" id="KW-1185">Reference proteome</keyword>
<dbReference type="Proteomes" id="UP000194318">
    <property type="component" value="Unassembled WGS sequence"/>
</dbReference>
<dbReference type="AlphaFoldDB" id="A0A1Y2NV46"/>
<evidence type="ECO:0000256" key="3">
    <source>
        <dbReference type="ARBA" id="ARBA00023315"/>
    </source>
</evidence>
<dbReference type="Gene3D" id="3.40.47.10">
    <property type="match status" value="2"/>
</dbReference>
<proteinExistence type="predicted"/>
<accession>A0A1Y2NV46</accession>
<evidence type="ECO:0000313" key="8">
    <source>
        <dbReference type="Proteomes" id="UP000194318"/>
    </source>
</evidence>
<dbReference type="Proteomes" id="UP000731519">
    <property type="component" value="Unassembled WGS sequence"/>
</dbReference>
<dbReference type="SUPFAM" id="SSF53901">
    <property type="entry name" value="Thiolase-like"/>
    <property type="match status" value="1"/>
</dbReference>
<dbReference type="PANTHER" id="PTHR34069:SF2">
    <property type="entry name" value="BETA-KETOACYL-[ACYL-CARRIER-PROTEIN] SYNTHASE III"/>
    <property type="match status" value="1"/>
</dbReference>
<dbReference type="EMBL" id="ASYR01000045">
    <property type="protein sequence ID" value="KAF0646840.1"/>
    <property type="molecule type" value="Genomic_DNA"/>
</dbReference>
<organism evidence="7 8">
    <name type="scientific">Streptomyces fradiae ATCC 10745 = DSM 40063</name>
    <dbReference type="NCBI Taxonomy" id="1319510"/>
    <lineage>
        <taxon>Bacteria</taxon>
        <taxon>Bacillati</taxon>
        <taxon>Actinomycetota</taxon>
        <taxon>Actinomycetes</taxon>
        <taxon>Kitasatosporales</taxon>
        <taxon>Streptomycetaceae</taxon>
        <taxon>Streptomyces</taxon>
    </lineage>
</organism>
<evidence type="ECO:0000256" key="2">
    <source>
        <dbReference type="ARBA" id="ARBA00022679"/>
    </source>
</evidence>
<dbReference type="GO" id="GO:0004315">
    <property type="term" value="F:3-oxoacyl-[acyl-carrier-protein] synthase activity"/>
    <property type="evidence" value="ECO:0007669"/>
    <property type="project" value="InterPro"/>
</dbReference>
<reference evidence="6 9" key="1">
    <citation type="submission" date="2013-05" db="EMBL/GenBank/DDBJ databases">
        <title>Genome Sequence of Streptomyces fradiae.</title>
        <authorList>
            <person name="Kirby R."/>
        </authorList>
    </citation>
    <scope>NUCLEOTIDE SEQUENCE [LARGE SCALE GENOMIC DNA]</scope>
    <source>
        <strain evidence="6 9">ATCC 10745</strain>
    </source>
</reference>
<dbReference type="GeneID" id="91401453"/>
<dbReference type="InterPro" id="IPR013751">
    <property type="entry name" value="ACP_syn_III_N"/>
</dbReference>
<keyword evidence="3 7" id="KW-0012">Acyltransferase</keyword>
<dbReference type="GO" id="GO:0006633">
    <property type="term" value="P:fatty acid biosynthetic process"/>
    <property type="evidence" value="ECO:0007669"/>
    <property type="project" value="InterPro"/>
</dbReference>